<protein>
    <recommendedName>
        <fullName evidence="7">Dynamin GTPase</fullName>
    </recommendedName>
</protein>
<evidence type="ECO:0000259" key="5">
    <source>
        <dbReference type="PROSITE" id="PS51718"/>
    </source>
</evidence>
<reference evidence="6" key="1">
    <citation type="submission" date="2021-01" db="EMBL/GenBank/DDBJ databases">
        <authorList>
            <person name="Corre E."/>
            <person name="Pelletier E."/>
            <person name="Niang G."/>
            <person name="Scheremetjew M."/>
            <person name="Finn R."/>
            <person name="Kale V."/>
            <person name="Holt S."/>
            <person name="Cochrane G."/>
            <person name="Meng A."/>
            <person name="Brown T."/>
            <person name="Cohen L."/>
        </authorList>
    </citation>
    <scope>NUCLEOTIDE SEQUENCE</scope>
    <source>
        <strain evidence="6">GSBS06</strain>
    </source>
</reference>
<evidence type="ECO:0000256" key="3">
    <source>
        <dbReference type="SAM" id="MobiDB-lite"/>
    </source>
</evidence>
<dbReference type="GO" id="GO:0008017">
    <property type="term" value="F:microtubule binding"/>
    <property type="evidence" value="ECO:0007669"/>
    <property type="project" value="TreeGrafter"/>
</dbReference>
<accession>A0A7S3PDL9</accession>
<dbReference type="EMBL" id="HBIN01003475">
    <property type="protein sequence ID" value="CAE0432065.1"/>
    <property type="molecule type" value="Transcribed_RNA"/>
</dbReference>
<dbReference type="GO" id="GO:0005874">
    <property type="term" value="C:microtubule"/>
    <property type="evidence" value="ECO:0007669"/>
    <property type="project" value="TreeGrafter"/>
</dbReference>
<dbReference type="GO" id="GO:0005737">
    <property type="term" value="C:cytoplasm"/>
    <property type="evidence" value="ECO:0007669"/>
    <property type="project" value="TreeGrafter"/>
</dbReference>
<dbReference type="CDD" id="cd08771">
    <property type="entry name" value="DLP_1"/>
    <property type="match status" value="1"/>
</dbReference>
<evidence type="ECO:0000259" key="4">
    <source>
        <dbReference type="PROSITE" id="PS51388"/>
    </source>
</evidence>
<dbReference type="GO" id="GO:0003924">
    <property type="term" value="F:GTPase activity"/>
    <property type="evidence" value="ECO:0007669"/>
    <property type="project" value="InterPro"/>
</dbReference>
<dbReference type="InterPro" id="IPR027417">
    <property type="entry name" value="P-loop_NTPase"/>
</dbReference>
<dbReference type="PROSITE" id="PS51718">
    <property type="entry name" value="G_DYNAMIN_2"/>
    <property type="match status" value="1"/>
</dbReference>
<proteinExistence type="predicted"/>
<dbReference type="InterPro" id="IPR022812">
    <property type="entry name" value="Dynamin"/>
</dbReference>
<dbReference type="SMART" id="SM00053">
    <property type="entry name" value="DYNc"/>
    <property type="match status" value="1"/>
</dbReference>
<dbReference type="SMART" id="SM00302">
    <property type="entry name" value="GED"/>
    <property type="match status" value="1"/>
</dbReference>
<evidence type="ECO:0000256" key="1">
    <source>
        <dbReference type="ARBA" id="ARBA00022741"/>
    </source>
</evidence>
<dbReference type="PROSITE" id="PS51388">
    <property type="entry name" value="GED"/>
    <property type="match status" value="1"/>
</dbReference>
<dbReference type="PANTHER" id="PTHR11566">
    <property type="entry name" value="DYNAMIN"/>
    <property type="match status" value="1"/>
</dbReference>
<feature type="region of interest" description="Disordered" evidence="3">
    <location>
        <begin position="556"/>
        <end position="599"/>
    </location>
</feature>
<dbReference type="InterPro" id="IPR000375">
    <property type="entry name" value="Dynamin_stalk"/>
</dbReference>
<keyword evidence="1" id="KW-0547">Nucleotide-binding</keyword>
<dbReference type="SUPFAM" id="SSF52540">
    <property type="entry name" value="P-loop containing nucleoside triphosphate hydrolases"/>
    <property type="match status" value="1"/>
</dbReference>
<dbReference type="PANTHER" id="PTHR11566:SF21">
    <property type="entry name" value="DYNAMIN RELATED PROTEIN 1, ISOFORM A"/>
    <property type="match status" value="1"/>
</dbReference>
<dbReference type="InterPro" id="IPR001401">
    <property type="entry name" value="Dynamin_GTPase"/>
</dbReference>
<feature type="domain" description="Dynamin-type G" evidence="5">
    <location>
        <begin position="24"/>
        <end position="323"/>
    </location>
</feature>
<feature type="compositionally biased region" description="Basic and acidic residues" evidence="3">
    <location>
        <begin position="558"/>
        <end position="582"/>
    </location>
</feature>
<feature type="domain" description="GED" evidence="4">
    <location>
        <begin position="660"/>
        <end position="752"/>
    </location>
</feature>
<dbReference type="Pfam" id="PF00350">
    <property type="entry name" value="Dynamin_N"/>
    <property type="match status" value="1"/>
</dbReference>
<sequence>METLIPLINKLQDVFSSIGHQKIPIDLPQIVVVGSQSAGKSSVLESIVGREFLPRGDGLCTRRPLILQLYHTNPGEYGGNRYDEENYSGDDDALNHNVNDAESDELYEYAEFLHIPNQIFTDFDAVREEILKETTRISGENKGISDKPIRLRVYSPDVLTLTLIDLPGITRNPVGDQPSNIESLVRDMCMEYVSNPNAFILAVTAANTDLANSDALNIAKLADPAGERTLGVITKLDLMDEGTDAMTVFKGKIIPLKRGYIGVVNRSQADINRRASVQTARQKEKQFFLNHPAYRPVAHRMGTAYLMETLNSLLLHHIRDCLPAIKMNVNKQLLEVEKELNSLGSAPVDVHDEASQGEVMLGILTRFATNFTNAIEGKGFNVSTLELSELGGGARIGYVFSKVFAKRLDSISAFESLSDEDIKAAIVYAMGPRPSLFVPELSFEILVKRQIVYFEQPSLQCANQVYEVLQDLAVQSECPGLRRFPLLREKVIDVVNDMLNRMLQPTNEMIRNLFHIEKAYINTNHPDFIGGSNAIASLMNNYHTSGARRSYYNHVGRHRDQTSEEDRDLSLRSKSANMKENKSNAVNKNPDQSSGNQAGTDGNFMSFLFKAKSAENEALDGSSSTMAVRTSISMGGSTSVSSLSTLPPSLGTTAQQEIETDIIKELMRSYLGISKKNIQDLVPKTIMHFLVNYARDNVQNELVREIYNDKDSFKVYLQEDQDVAIKRAGYFETQKLLLKTLEVLGEVREFKVARSPAPVSRNRHNMSRFN</sequence>
<dbReference type="Gene3D" id="1.20.120.1240">
    <property type="entry name" value="Dynamin, middle domain"/>
    <property type="match status" value="1"/>
</dbReference>
<name>A0A7S3PDL9_9STRA</name>
<dbReference type="GO" id="GO:0016020">
    <property type="term" value="C:membrane"/>
    <property type="evidence" value="ECO:0007669"/>
    <property type="project" value="TreeGrafter"/>
</dbReference>
<dbReference type="Gene3D" id="3.40.50.300">
    <property type="entry name" value="P-loop containing nucleotide triphosphate hydrolases"/>
    <property type="match status" value="1"/>
</dbReference>
<keyword evidence="2" id="KW-0342">GTP-binding</keyword>
<feature type="compositionally biased region" description="Polar residues" evidence="3">
    <location>
        <begin position="583"/>
        <end position="599"/>
    </location>
</feature>
<dbReference type="AlphaFoldDB" id="A0A7S3PDL9"/>
<dbReference type="Pfam" id="PF01031">
    <property type="entry name" value="Dynamin_M"/>
    <property type="match status" value="1"/>
</dbReference>
<evidence type="ECO:0000313" key="6">
    <source>
        <dbReference type="EMBL" id="CAE0432065.1"/>
    </source>
</evidence>
<dbReference type="InterPro" id="IPR045063">
    <property type="entry name" value="Dynamin_N"/>
</dbReference>
<gene>
    <name evidence="6" type="ORF">ASTO00021_LOCUS2396</name>
</gene>
<evidence type="ECO:0008006" key="7">
    <source>
        <dbReference type="Google" id="ProtNLM"/>
    </source>
</evidence>
<dbReference type="GO" id="GO:0005525">
    <property type="term" value="F:GTP binding"/>
    <property type="evidence" value="ECO:0007669"/>
    <property type="project" value="InterPro"/>
</dbReference>
<evidence type="ECO:0000256" key="2">
    <source>
        <dbReference type="ARBA" id="ARBA00023134"/>
    </source>
</evidence>
<dbReference type="InterPro" id="IPR030381">
    <property type="entry name" value="G_DYNAMIN_dom"/>
</dbReference>
<dbReference type="PRINTS" id="PR00195">
    <property type="entry name" value="DYNAMIN"/>
</dbReference>
<dbReference type="InterPro" id="IPR020850">
    <property type="entry name" value="GED_dom"/>
</dbReference>
<dbReference type="InterPro" id="IPR003130">
    <property type="entry name" value="GED"/>
</dbReference>
<dbReference type="Pfam" id="PF02212">
    <property type="entry name" value="GED"/>
    <property type="match status" value="1"/>
</dbReference>
<organism evidence="6">
    <name type="scientific">Aplanochytrium stocchinoi</name>
    <dbReference type="NCBI Taxonomy" id="215587"/>
    <lineage>
        <taxon>Eukaryota</taxon>
        <taxon>Sar</taxon>
        <taxon>Stramenopiles</taxon>
        <taxon>Bigyra</taxon>
        <taxon>Labyrinthulomycetes</taxon>
        <taxon>Thraustochytrida</taxon>
        <taxon>Thraustochytriidae</taxon>
        <taxon>Aplanochytrium</taxon>
    </lineage>
</organism>